<dbReference type="AlphaFoldDB" id="A0A9J6B2T0"/>
<keyword evidence="2" id="KW-1185">Reference proteome</keyword>
<gene>
    <name evidence="1" type="ORF">H5410_002632</name>
</gene>
<dbReference type="Proteomes" id="UP000824120">
    <property type="component" value="Chromosome 1"/>
</dbReference>
<sequence>MMMRPLDEKMDEDEKDDGVNDDANALMLLDDGVGPNLELVGCQWLLELLLEQERVARASQGTEGNVFSKGALVVEQPNLKVQKKHYCFIIIQ</sequence>
<organism evidence="1 2">
    <name type="scientific">Solanum commersonii</name>
    <name type="common">Commerson's wild potato</name>
    <name type="synonym">Commerson's nightshade</name>
    <dbReference type="NCBI Taxonomy" id="4109"/>
    <lineage>
        <taxon>Eukaryota</taxon>
        <taxon>Viridiplantae</taxon>
        <taxon>Streptophyta</taxon>
        <taxon>Embryophyta</taxon>
        <taxon>Tracheophyta</taxon>
        <taxon>Spermatophyta</taxon>
        <taxon>Magnoliopsida</taxon>
        <taxon>eudicotyledons</taxon>
        <taxon>Gunneridae</taxon>
        <taxon>Pentapetalae</taxon>
        <taxon>asterids</taxon>
        <taxon>lamiids</taxon>
        <taxon>Solanales</taxon>
        <taxon>Solanaceae</taxon>
        <taxon>Solanoideae</taxon>
        <taxon>Solaneae</taxon>
        <taxon>Solanum</taxon>
    </lineage>
</organism>
<comment type="caution">
    <text evidence="1">The sequence shown here is derived from an EMBL/GenBank/DDBJ whole genome shotgun (WGS) entry which is preliminary data.</text>
</comment>
<reference evidence="1 2" key="1">
    <citation type="submission" date="2020-09" db="EMBL/GenBank/DDBJ databases">
        <title>De no assembly of potato wild relative species, Solanum commersonii.</title>
        <authorList>
            <person name="Cho K."/>
        </authorList>
    </citation>
    <scope>NUCLEOTIDE SEQUENCE [LARGE SCALE GENOMIC DNA]</scope>
    <source>
        <strain evidence="1">LZ3.2</strain>
        <tissue evidence="1">Leaf</tissue>
    </source>
</reference>
<name>A0A9J6B2T0_SOLCO</name>
<accession>A0A9J6B2T0</accession>
<dbReference type="EMBL" id="JACXVP010000001">
    <property type="protein sequence ID" value="KAG5630915.1"/>
    <property type="molecule type" value="Genomic_DNA"/>
</dbReference>
<protein>
    <submittedName>
        <fullName evidence="1">Uncharacterized protein</fullName>
    </submittedName>
</protein>
<proteinExistence type="predicted"/>
<evidence type="ECO:0000313" key="1">
    <source>
        <dbReference type="EMBL" id="KAG5630915.1"/>
    </source>
</evidence>
<evidence type="ECO:0000313" key="2">
    <source>
        <dbReference type="Proteomes" id="UP000824120"/>
    </source>
</evidence>